<proteinExistence type="predicted"/>
<sequence length="44" mass="5152">MVESCICFCHIVFLLRLNCTNNEAKYVLFRRCSVKKLLDKLSCP</sequence>
<dbReference type="EMBL" id="GBRH01188904">
    <property type="protein sequence ID" value="JAE08992.1"/>
    <property type="molecule type" value="Transcribed_RNA"/>
</dbReference>
<protein>
    <submittedName>
        <fullName evidence="1">Uncharacterized protein</fullName>
    </submittedName>
</protein>
<reference evidence="1" key="1">
    <citation type="submission" date="2014-09" db="EMBL/GenBank/DDBJ databases">
        <authorList>
            <person name="Magalhaes I.L.F."/>
            <person name="Oliveira U."/>
            <person name="Santos F.R."/>
            <person name="Vidigal T.H.D.A."/>
            <person name="Brescovit A.D."/>
            <person name="Santos A.J."/>
        </authorList>
    </citation>
    <scope>NUCLEOTIDE SEQUENCE</scope>
    <source>
        <tissue evidence="1">Shoot tissue taken approximately 20 cm above the soil surface</tissue>
    </source>
</reference>
<reference evidence="1" key="2">
    <citation type="journal article" date="2015" name="Data Brief">
        <title>Shoot transcriptome of the giant reed, Arundo donax.</title>
        <authorList>
            <person name="Barrero R.A."/>
            <person name="Guerrero F.D."/>
            <person name="Moolhuijzen P."/>
            <person name="Goolsby J.A."/>
            <person name="Tidwell J."/>
            <person name="Bellgard S.E."/>
            <person name="Bellgard M.I."/>
        </authorList>
    </citation>
    <scope>NUCLEOTIDE SEQUENCE</scope>
    <source>
        <tissue evidence="1">Shoot tissue taken approximately 20 cm above the soil surface</tissue>
    </source>
</reference>
<organism evidence="1">
    <name type="scientific">Arundo donax</name>
    <name type="common">Giant reed</name>
    <name type="synonym">Donax arundinaceus</name>
    <dbReference type="NCBI Taxonomy" id="35708"/>
    <lineage>
        <taxon>Eukaryota</taxon>
        <taxon>Viridiplantae</taxon>
        <taxon>Streptophyta</taxon>
        <taxon>Embryophyta</taxon>
        <taxon>Tracheophyta</taxon>
        <taxon>Spermatophyta</taxon>
        <taxon>Magnoliopsida</taxon>
        <taxon>Liliopsida</taxon>
        <taxon>Poales</taxon>
        <taxon>Poaceae</taxon>
        <taxon>PACMAD clade</taxon>
        <taxon>Arundinoideae</taxon>
        <taxon>Arundineae</taxon>
        <taxon>Arundo</taxon>
    </lineage>
</organism>
<accession>A0A0A9F9I0</accession>
<evidence type="ECO:0000313" key="1">
    <source>
        <dbReference type="EMBL" id="JAE08992.1"/>
    </source>
</evidence>
<name>A0A0A9F9I0_ARUDO</name>
<dbReference type="AlphaFoldDB" id="A0A0A9F9I0"/>